<evidence type="ECO:0000256" key="4">
    <source>
        <dbReference type="PIRSR" id="PIRSR006278-1"/>
    </source>
</evidence>
<keyword evidence="3 5" id="KW-0663">Pyridoxal phosphate</keyword>
<dbReference type="InterPro" id="IPR027278">
    <property type="entry name" value="ACCD_DCysDesulf"/>
</dbReference>
<dbReference type="SUPFAM" id="SSF53686">
    <property type="entry name" value="Tryptophan synthase beta subunit-like PLP-dependent enzymes"/>
    <property type="match status" value="1"/>
</dbReference>
<dbReference type="EMBL" id="JAPDRK010000022">
    <property type="protein sequence ID" value="KAJ9603366.1"/>
    <property type="molecule type" value="Genomic_DNA"/>
</dbReference>
<dbReference type="Proteomes" id="UP001172673">
    <property type="component" value="Unassembled WGS sequence"/>
</dbReference>
<name>A0AA39CCN6_9EURO</name>
<evidence type="ECO:0000259" key="6">
    <source>
        <dbReference type="Pfam" id="PF00291"/>
    </source>
</evidence>
<comment type="cofactor">
    <cofactor evidence="1">
        <name>pyridoxal 5'-phosphate</name>
        <dbReference type="ChEBI" id="CHEBI:597326"/>
    </cofactor>
</comment>
<comment type="similarity">
    <text evidence="2">Belongs to the ACC deaminase/D-cysteine desulfhydrase family.</text>
</comment>
<evidence type="ECO:0000256" key="1">
    <source>
        <dbReference type="ARBA" id="ARBA00001933"/>
    </source>
</evidence>
<dbReference type="Pfam" id="PF00291">
    <property type="entry name" value="PALP"/>
    <property type="match status" value="1"/>
</dbReference>
<evidence type="ECO:0000313" key="7">
    <source>
        <dbReference type="EMBL" id="KAJ9603366.1"/>
    </source>
</evidence>
<dbReference type="PANTHER" id="PTHR43780:SF2">
    <property type="entry name" value="1-AMINOCYCLOPROPANE-1-CARBOXYLATE DEAMINASE-RELATED"/>
    <property type="match status" value="1"/>
</dbReference>
<dbReference type="Gene3D" id="3.40.50.1100">
    <property type="match status" value="2"/>
</dbReference>
<sequence length="349" mass="37518">MVQLPEPFASIPRHQLLYPGPTPVRKLERVSKHYSSSTTPEANVTVWVKHEDANSPLAGGGSKIRKLEYLVSDILASEPKVDTLVTVGGVQSNHCRQVAAVGVKLGIKVVAVHSENVPGQPEEYYKMGNLQLSRLMGSTSDVGGNVEDTMEKIRKEGRTPYFIPSGASTHPLGGLGFARWAFEVVEQEQDLGVFFNTIVVSLGSGSTVAGMIAGFKLADRQGKDQMSRKRKIVCVDAMSRPISERKPMILDIARNTAAQIGLDANDVDEKDIIIEDRFSSGAYGLPQDSTLDAMRKAASLEALILDPVYTGKAFAAVLGMLETEEVDSGGNILFCHTGGTAVLGAYSIV</sequence>
<accession>A0AA39CCN6</accession>
<reference evidence="7" key="1">
    <citation type="submission" date="2022-10" db="EMBL/GenBank/DDBJ databases">
        <title>Culturing micro-colonial fungi from biological soil crusts in the Mojave desert and describing Neophaeococcomyces mojavensis, and introducing the new genera and species Taxawa tesnikishii.</title>
        <authorList>
            <person name="Kurbessoian T."/>
            <person name="Stajich J.E."/>
        </authorList>
    </citation>
    <scope>NUCLEOTIDE SEQUENCE</scope>
    <source>
        <strain evidence="7">TK_41</strain>
    </source>
</reference>
<evidence type="ECO:0000256" key="5">
    <source>
        <dbReference type="PIRSR" id="PIRSR006278-2"/>
    </source>
</evidence>
<evidence type="ECO:0000256" key="2">
    <source>
        <dbReference type="ARBA" id="ARBA00008639"/>
    </source>
</evidence>
<dbReference type="InterPro" id="IPR001926">
    <property type="entry name" value="TrpB-like_PALP"/>
</dbReference>
<gene>
    <name evidence="7" type="ORF">H2200_012144</name>
</gene>
<feature type="active site" description="Nucleophile" evidence="4">
    <location>
        <position position="92"/>
    </location>
</feature>
<evidence type="ECO:0000256" key="3">
    <source>
        <dbReference type="ARBA" id="ARBA00022898"/>
    </source>
</evidence>
<dbReference type="AlphaFoldDB" id="A0AA39CCN6"/>
<feature type="domain" description="Tryptophan synthase beta chain-like PALP" evidence="6">
    <location>
        <begin position="18"/>
        <end position="338"/>
    </location>
</feature>
<comment type="caution">
    <text evidence="7">The sequence shown here is derived from an EMBL/GenBank/DDBJ whole genome shotgun (WGS) entry which is preliminary data.</text>
</comment>
<evidence type="ECO:0000313" key="8">
    <source>
        <dbReference type="Proteomes" id="UP001172673"/>
    </source>
</evidence>
<organism evidence="7 8">
    <name type="scientific">Cladophialophora chaetospira</name>
    <dbReference type="NCBI Taxonomy" id="386627"/>
    <lineage>
        <taxon>Eukaryota</taxon>
        <taxon>Fungi</taxon>
        <taxon>Dikarya</taxon>
        <taxon>Ascomycota</taxon>
        <taxon>Pezizomycotina</taxon>
        <taxon>Eurotiomycetes</taxon>
        <taxon>Chaetothyriomycetidae</taxon>
        <taxon>Chaetothyriales</taxon>
        <taxon>Herpotrichiellaceae</taxon>
        <taxon>Cladophialophora</taxon>
    </lineage>
</organism>
<proteinExistence type="inferred from homology"/>
<feature type="modified residue" description="N6-(pyridoxal phosphate)lysine" evidence="5">
    <location>
        <position position="63"/>
    </location>
</feature>
<dbReference type="PIRSF" id="PIRSF006278">
    <property type="entry name" value="ACCD_DCysDesulf"/>
    <property type="match status" value="1"/>
</dbReference>
<protein>
    <recommendedName>
        <fullName evidence="6">Tryptophan synthase beta chain-like PALP domain-containing protein</fullName>
    </recommendedName>
</protein>
<dbReference type="InterPro" id="IPR036052">
    <property type="entry name" value="TrpB-like_PALP_sf"/>
</dbReference>
<dbReference type="PANTHER" id="PTHR43780">
    <property type="entry name" value="1-AMINOCYCLOPROPANE-1-CARBOXYLATE DEAMINASE-RELATED"/>
    <property type="match status" value="1"/>
</dbReference>
<keyword evidence="8" id="KW-1185">Reference proteome</keyword>
<dbReference type="GO" id="GO:0019148">
    <property type="term" value="F:D-cysteine desulfhydrase activity"/>
    <property type="evidence" value="ECO:0007669"/>
    <property type="project" value="TreeGrafter"/>
</dbReference>